<name>A0A9N9H5M1_9GLOM</name>
<reference evidence="1" key="1">
    <citation type="submission" date="2021-06" db="EMBL/GenBank/DDBJ databases">
        <authorList>
            <person name="Kallberg Y."/>
            <person name="Tangrot J."/>
            <person name="Rosling A."/>
        </authorList>
    </citation>
    <scope>NUCLEOTIDE SEQUENCE</scope>
    <source>
        <strain evidence="1">MA453B</strain>
    </source>
</reference>
<feature type="non-terminal residue" evidence="1">
    <location>
        <position position="1"/>
    </location>
</feature>
<gene>
    <name evidence="1" type="ORF">DERYTH_LOCUS10575</name>
</gene>
<dbReference type="Proteomes" id="UP000789405">
    <property type="component" value="Unassembled WGS sequence"/>
</dbReference>
<dbReference type="EMBL" id="CAJVPY010006206">
    <property type="protein sequence ID" value="CAG8658409.1"/>
    <property type="molecule type" value="Genomic_DNA"/>
</dbReference>
<keyword evidence="2" id="KW-1185">Reference proteome</keyword>
<dbReference type="AlphaFoldDB" id="A0A9N9H5M1"/>
<proteinExistence type="predicted"/>
<evidence type="ECO:0000313" key="2">
    <source>
        <dbReference type="Proteomes" id="UP000789405"/>
    </source>
</evidence>
<dbReference type="OrthoDB" id="10423298at2759"/>
<comment type="caution">
    <text evidence="1">The sequence shown here is derived from an EMBL/GenBank/DDBJ whole genome shotgun (WGS) entry which is preliminary data.</text>
</comment>
<organism evidence="1 2">
    <name type="scientific">Dentiscutata erythropus</name>
    <dbReference type="NCBI Taxonomy" id="1348616"/>
    <lineage>
        <taxon>Eukaryota</taxon>
        <taxon>Fungi</taxon>
        <taxon>Fungi incertae sedis</taxon>
        <taxon>Mucoromycota</taxon>
        <taxon>Glomeromycotina</taxon>
        <taxon>Glomeromycetes</taxon>
        <taxon>Diversisporales</taxon>
        <taxon>Gigasporaceae</taxon>
        <taxon>Dentiscutata</taxon>
    </lineage>
</organism>
<accession>A0A9N9H5M1</accession>
<evidence type="ECO:0000313" key="1">
    <source>
        <dbReference type="EMBL" id="CAG8658409.1"/>
    </source>
</evidence>
<sequence length="91" mass="10166">SQNNEDNDVVDLLEFRNNKDNDIVDDSLNKNQDPLNLPLHVNATKKNPTLGGKRLLRSSQSGLQNASNNGQGTTIINNYYLNGDHITINQY</sequence>
<protein>
    <submittedName>
        <fullName evidence="1">6570_t:CDS:1</fullName>
    </submittedName>
</protein>